<reference evidence="1 2" key="1">
    <citation type="submission" date="2018-01" db="EMBL/GenBank/DDBJ databases">
        <title>Bacillus asahii Genome sequencing and assembly.</title>
        <authorList>
            <person name="Jiang H."/>
            <person name="Feng Y."/>
            <person name="Zhao F."/>
            <person name="Lin X."/>
        </authorList>
    </citation>
    <scope>NUCLEOTIDE SEQUENCE [LARGE SCALE GENOMIC DNA]</scope>
    <source>
        <strain evidence="1 2">OM18</strain>
    </source>
</reference>
<dbReference type="PIRSF" id="PIRSF021292">
    <property type="entry name" value="Competence_ComGD"/>
    <property type="match status" value="1"/>
</dbReference>
<dbReference type="AlphaFoldDB" id="A0A3Q9RQH5"/>
<protein>
    <recommendedName>
        <fullName evidence="3">Competence protein ComG</fullName>
    </recommendedName>
</protein>
<sequence length="129" mass="14968">MVLSIFLLIVSLSINLYPPYIERMEIKQFVKQFGDDLFYAQQYAISHEQQTTVYMYSDNYKVSSSSGDYTLQRTLPSHITFKNRTLGERITFNSVGTAITSGIMHVQSKHETYKLTVYIGKGRFKFEKV</sequence>
<dbReference type="EMBL" id="CP026095">
    <property type="protein sequence ID" value="AZV44369.1"/>
    <property type="molecule type" value="Genomic_DNA"/>
</dbReference>
<dbReference type="Proteomes" id="UP000283095">
    <property type="component" value="Chromosome"/>
</dbReference>
<accession>A0A3Q9RQH5</accession>
<organism evidence="1 2">
    <name type="scientific">Peribacillus asahii</name>
    <dbReference type="NCBI Taxonomy" id="228899"/>
    <lineage>
        <taxon>Bacteria</taxon>
        <taxon>Bacillati</taxon>
        <taxon>Bacillota</taxon>
        <taxon>Bacilli</taxon>
        <taxon>Bacillales</taxon>
        <taxon>Bacillaceae</taxon>
        <taxon>Peribacillus</taxon>
    </lineage>
</organism>
<dbReference type="GO" id="GO:0030420">
    <property type="term" value="P:establishment of competence for transformation"/>
    <property type="evidence" value="ECO:0007669"/>
    <property type="project" value="InterPro"/>
</dbReference>
<proteinExistence type="predicted"/>
<gene>
    <name evidence="1" type="ORF">BAOM_3760</name>
</gene>
<evidence type="ECO:0000313" key="2">
    <source>
        <dbReference type="Proteomes" id="UP000283095"/>
    </source>
</evidence>
<evidence type="ECO:0008006" key="3">
    <source>
        <dbReference type="Google" id="ProtNLM"/>
    </source>
</evidence>
<dbReference type="NCBIfam" id="NF040982">
    <property type="entry name" value="ComGD"/>
    <property type="match status" value="1"/>
</dbReference>
<evidence type="ECO:0000313" key="1">
    <source>
        <dbReference type="EMBL" id="AZV44369.1"/>
    </source>
</evidence>
<dbReference type="KEGG" id="pasa:BAOM_3760"/>
<name>A0A3Q9RQH5_9BACI</name>
<dbReference type="InterPro" id="IPR016785">
    <property type="entry name" value="ComGD"/>
</dbReference>